<keyword evidence="8" id="KW-1185">Reference proteome</keyword>
<keyword evidence="2 5" id="KW-0863">Zinc-finger</keyword>
<dbReference type="InterPro" id="IPR006612">
    <property type="entry name" value="THAP_Znf"/>
</dbReference>
<dbReference type="Proteomes" id="UP000504618">
    <property type="component" value="Unplaced"/>
</dbReference>
<feature type="domain" description="THAP-type" evidence="7">
    <location>
        <begin position="10"/>
        <end position="95"/>
    </location>
</feature>
<dbReference type="InterPro" id="IPR026516">
    <property type="entry name" value="THAP1/10"/>
</dbReference>
<dbReference type="OrthoDB" id="7540842at2759"/>
<organism evidence="8 9">
    <name type="scientific">Temnothorax curvispinosus</name>
    <dbReference type="NCBI Taxonomy" id="300111"/>
    <lineage>
        <taxon>Eukaryota</taxon>
        <taxon>Metazoa</taxon>
        <taxon>Ecdysozoa</taxon>
        <taxon>Arthropoda</taxon>
        <taxon>Hexapoda</taxon>
        <taxon>Insecta</taxon>
        <taxon>Pterygota</taxon>
        <taxon>Neoptera</taxon>
        <taxon>Endopterygota</taxon>
        <taxon>Hymenoptera</taxon>
        <taxon>Apocrita</taxon>
        <taxon>Aculeata</taxon>
        <taxon>Formicoidea</taxon>
        <taxon>Formicidae</taxon>
        <taxon>Myrmicinae</taxon>
        <taxon>Temnothorax</taxon>
    </lineage>
</organism>
<gene>
    <name evidence="9" type="primary">LOC112454793</name>
</gene>
<dbReference type="PANTHER" id="PTHR46600">
    <property type="entry name" value="THAP DOMAIN-CONTAINING"/>
    <property type="match status" value="1"/>
</dbReference>
<feature type="compositionally biased region" description="Polar residues" evidence="6">
    <location>
        <begin position="200"/>
        <end position="221"/>
    </location>
</feature>
<evidence type="ECO:0000313" key="9">
    <source>
        <dbReference type="RefSeq" id="XP_024872150.1"/>
    </source>
</evidence>
<dbReference type="Pfam" id="PF12017">
    <property type="entry name" value="Tnp_P_element"/>
    <property type="match status" value="1"/>
</dbReference>
<dbReference type="GO" id="GO:0043565">
    <property type="term" value="F:sequence-specific DNA binding"/>
    <property type="evidence" value="ECO:0007669"/>
    <property type="project" value="InterPro"/>
</dbReference>
<dbReference type="SUPFAM" id="SSF57716">
    <property type="entry name" value="Glucocorticoid receptor-like (DNA-binding domain)"/>
    <property type="match status" value="1"/>
</dbReference>
<dbReference type="SMART" id="SM00980">
    <property type="entry name" value="THAP"/>
    <property type="match status" value="1"/>
</dbReference>
<proteinExistence type="predicted"/>
<dbReference type="SMART" id="SM00692">
    <property type="entry name" value="DM3"/>
    <property type="match status" value="1"/>
</dbReference>
<dbReference type="Pfam" id="PF05485">
    <property type="entry name" value="THAP"/>
    <property type="match status" value="1"/>
</dbReference>
<sequence length="342" mass="39207">MEKTIKNFKKESHWCAVTGCMSTINVEKRHFFLFPKEHDRWLAWVQACRRSDLIPKGPEYAHRNCRLCHVHFEEDKYKMVKSRARLHPDAVPTRCLEFTNNNSTTASTVSTDVIVSMENENNNVSTIMDNDEALNIEQHMSMDTVQEETTSNTCFNVGTFEMDLDVQIATPSTSREENNSNLQLPEPERVMNNDAEIAGPSTSGTCTKTQQANMSSDNSPQKTKLRLKNKKLKAQVKSLRETIRRLRKGKVPNSNKKAANAEDADQFETLRTLGSKLLPVRFARLLSAQIDAQVKRSRGRRYNPEFKKFALCLYFLSPRNYRELKKSIPLPSIRCLQSLTQT</sequence>
<evidence type="ECO:0000256" key="1">
    <source>
        <dbReference type="ARBA" id="ARBA00022723"/>
    </source>
</evidence>
<evidence type="ECO:0000256" key="2">
    <source>
        <dbReference type="ARBA" id="ARBA00022771"/>
    </source>
</evidence>
<evidence type="ECO:0000256" key="4">
    <source>
        <dbReference type="ARBA" id="ARBA00023125"/>
    </source>
</evidence>
<dbReference type="InterPro" id="IPR021896">
    <property type="entry name" value="THAP9-like_HTH"/>
</dbReference>
<dbReference type="PANTHER" id="PTHR46600:SF11">
    <property type="entry name" value="THAP DOMAIN-CONTAINING PROTEIN 10"/>
    <property type="match status" value="1"/>
</dbReference>
<evidence type="ECO:0000256" key="6">
    <source>
        <dbReference type="SAM" id="MobiDB-lite"/>
    </source>
</evidence>
<dbReference type="GeneID" id="112454793"/>
<dbReference type="PROSITE" id="PS50950">
    <property type="entry name" value="ZF_THAP"/>
    <property type="match status" value="1"/>
</dbReference>
<reference evidence="9" key="1">
    <citation type="submission" date="2025-08" db="UniProtKB">
        <authorList>
            <consortium name="RefSeq"/>
        </authorList>
    </citation>
    <scope>IDENTIFICATION</scope>
    <source>
        <tissue evidence="9">Whole body</tissue>
    </source>
</reference>
<feature type="region of interest" description="Disordered" evidence="6">
    <location>
        <begin position="199"/>
        <end position="224"/>
    </location>
</feature>
<evidence type="ECO:0000256" key="5">
    <source>
        <dbReference type="PROSITE-ProRule" id="PRU00309"/>
    </source>
</evidence>
<name>A0A6J1PTC0_9HYME</name>
<evidence type="ECO:0000259" key="7">
    <source>
        <dbReference type="PROSITE" id="PS50950"/>
    </source>
</evidence>
<keyword evidence="4 5" id="KW-0238">DNA-binding</keyword>
<evidence type="ECO:0000313" key="8">
    <source>
        <dbReference type="Proteomes" id="UP000504618"/>
    </source>
</evidence>
<evidence type="ECO:0000256" key="3">
    <source>
        <dbReference type="ARBA" id="ARBA00022833"/>
    </source>
</evidence>
<keyword evidence="1" id="KW-0479">Metal-binding</keyword>
<dbReference type="AlphaFoldDB" id="A0A6J1PTC0"/>
<dbReference type="RefSeq" id="XP_024872150.1">
    <property type="nucleotide sequence ID" value="XM_025016382.1"/>
</dbReference>
<feature type="non-terminal residue" evidence="9">
    <location>
        <position position="342"/>
    </location>
</feature>
<dbReference type="GO" id="GO:0008270">
    <property type="term" value="F:zinc ion binding"/>
    <property type="evidence" value="ECO:0007669"/>
    <property type="project" value="UniProtKB-KW"/>
</dbReference>
<protein>
    <submittedName>
        <fullName evidence="9">52 kDa repressor of the inhibitor of the protein kinase-like</fullName>
    </submittedName>
</protein>
<keyword evidence="3" id="KW-0862">Zinc</keyword>
<accession>A0A6J1PTC0</accession>